<dbReference type="Pfam" id="PF04024">
    <property type="entry name" value="PspC"/>
    <property type="match status" value="1"/>
</dbReference>
<organism evidence="8 9">
    <name type="scientific">Candidatus Amesbacteria bacterium RIFCSPLOWO2_01_FULL_48_25</name>
    <dbReference type="NCBI Taxonomy" id="1797259"/>
    <lineage>
        <taxon>Bacteria</taxon>
        <taxon>Candidatus Amesiibacteriota</taxon>
    </lineage>
</organism>
<evidence type="ECO:0000313" key="8">
    <source>
        <dbReference type="EMBL" id="OGD03302.1"/>
    </source>
</evidence>
<evidence type="ECO:0000256" key="2">
    <source>
        <dbReference type="ARBA" id="ARBA00022475"/>
    </source>
</evidence>
<evidence type="ECO:0000259" key="7">
    <source>
        <dbReference type="Pfam" id="PF04024"/>
    </source>
</evidence>
<keyword evidence="4 6" id="KW-1133">Transmembrane helix</keyword>
<evidence type="ECO:0000256" key="1">
    <source>
        <dbReference type="ARBA" id="ARBA00004162"/>
    </source>
</evidence>
<dbReference type="GO" id="GO:0005886">
    <property type="term" value="C:plasma membrane"/>
    <property type="evidence" value="ECO:0007669"/>
    <property type="project" value="UniProtKB-SubCell"/>
</dbReference>
<accession>A0A1F4ZAP9</accession>
<evidence type="ECO:0000256" key="3">
    <source>
        <dbReference type="ARBA" id="ARBA00022692"/>
    </source>
</evidence>
<keyword evidence="3 6" id="KW-0812">Transmembrane</keyword>
<gene>
    <name evidence="8" type="ORF">A2989_00530</name>
</gene>
<dbReference type="PANTHER" id="PTHR33885">
    <property type="entry name" value="PHAGE SHOCK PROTEIN C"/>
    <property type="match status" value="1"/>
</dbReference>
<keyword evidence="5 6" id="KW-0472">Membrane</keyword>
<dbReference type="InterPro" id="IPR052027">
    <property type="entry name" value="PspC"/>
</dbReference>
<sequence>MADLVKKRLTRGTEKKLVGVCSGIGDYLGVDPVLVRLAWVLITVFTGIFPGLIAYILAAWVMPEKK</sequence>
<feature type="transmembrane region" description="Helical" evidence="6">
    <location>
        <begin position="37"/>
        <end position="61"/>
    </location>
</feature>
<dbReference type="InterPro" id="IPR007168">
    <property type="entry name" value="Phageshock_PspC_N"/>
</dbReference>
<feature type="domain" description="Phage shock protein PspC N-terminal" evidence="7">
    <location>
        <begin position="7"/>
        <end position="65"/>
    </location>
</feature>
<reference evidence="8 9" key="1">
    <citation type="journal article" date="2016" name="Nat. Commun.">
        <title>Thousands of microbial genomes shed light on interconnected biogeochemical processes in an aquifer system.</title>
        <authorList>
            <person name="Anantharaman K."/>
            <person name="Brown C.T."/>
            <person name="Hug L.A."/>
            <person name="Sharon I."/>
            <person name="Castelle C.J."/>
            <person name="Probst A.J."/>
            <person name="Thomas B.C."/>
            <person name="Singh A."/>
            <person name="Wilkins M.J."/>
            <person name="Karaoz U."/>
            <person name="Brodie E.L."/>
            <person name="Williams K.H."/>
            <person name="Hubbard S.S."/>
            <person name="Banfield J.F."/>
        </authorList>
    </citation>
    <scope>NUCLEOTIDE SEQUENCE [LARGE SCALE GENOMIC DNA]</scope>
</reference>
<proteinExistence type="predicted"/>
<dbReference type="PANTHER" id="PTHR33885:SF3">
    <property type="entry name" value="PHAGE SHOCK PROTEIN C"/>
    <property type="match status" value="1"/>
</dbReference>
<dbReference type="Proteomes" id="UP000177080">
    <property type="component" value="Unassembled WGS sequence"/>
</dbReference>
<protein>
    <submittedName>
        <fullName evidence="8">PspC domain-containing protein</fullName>
    </submittedName>
</protein>
<evidence type="ECO:0000313" key="9">
    <source>
        <dbReference type="Proteomes" id="UP000177080"/>
    </source>
</evidence>
<keyword evidence="2" id="KW-1003">Cell membrane</keyword>
<dbReference type="STRING" id="1797259.A2989_00530"/>
<comment type="caution">
    <text evidence="8">The sequence shown here is derived from an EMBL/GenBank/DDBJ whole genome shotgun (WGS) entry which is preliminary data.</text>
</comment>
<name>A0A1F4ZAP9_9BACT</name>
<evidence type="ECO:0000256" key="4">
    <source>
        <dbReference type="ARBA" id="ARBA00022989"/>
    </source>
</evidence>
<dbReference type="AlphaFoldDB" id="A0A1F4ZAP9"/>
<comment type="subcellular location">
    <subcellularLocation>
        <location evidence="1">Cell membrane</location>
        <topology evidence="1">Single-pass membrane protein</topology>
    </subcellularLocation>
</comment>
<evidence type="ECO:0000256" key="5">
    <source>
        <dbReference type="ARBA" id="ARBA00023136"/>
    </source>
</evidence>
<evidence type="ECO:0000256" key="6">
    <source>
        <dbReference type="SAM" id="Phobius"/>
    </source>
</evidence>
<dbReference type="EMBL" id="MEXN01000007">
    <property type="protein sequence ID" value="OGD03302.1"/>
    <property type="molecule type" value="Genomic_DNA"/>
</dbReference>